<accession>A0A2W5UEG1</accession>
<dbReference type="EMBL" id="QFQP01000032">
    <property type="protein sequence ID" value="PZR07278.1"/>
    <property type="molecule type" value="Genomic_DNA"/>
</dbReference>
<evidence type="ECO:0000313" key="1">
    <source>
        <dbReference type="EMBL" id="PZR07278.1"/>
    </source>
</evidence>
<dbReference type="AlphaFoldDB" id="A0A2W5UEG1"/>
<name>A0A2W5UEG1_9BACT</name>
<dbReference type="Gene3D" id="2.120.10.30">
    <property type="entry name" value="TolB, C-terminal domain"/>
    <property type="match status" value="1"/>
</dbReference>
<dbReference type="SUPFAM" id="SSF82171">
    <property type="entry name" value="DPP6 N-terminal domain-like"/>
    <property type="match status" value="1"/>
</dbReference>
<dbReference type="InterPro" id="IPR011042">
    <property type="entry name" value="6-blade_b-propeller_TolB-like"/>
</dbReference>
<sequence>MRYCGVLLLFLSACDSTMNGPDGGGSSAATLQPGSAGTGHLAYLVETQSGRELEVVNLTTAKVEYRSAEDDGEVSQFFLSADGTTAAFRTATRRCVRVALPSGTTSDCAPAGLMLIYLSGISNDGARVSFTAARADTFQPTRVIAEGGQVTFLAEPPDTDSSQVTGGGGISPDGEYLYEFRIPKNNGGLNPPLSLLKYPRSGGAPSVVFDGSAGVLASSITDVTLQQNEAGTRGLFTCFDGSRMVPAERLSTCAVDLQTGAVTRVPNAVGSLSLDGSRLVTVPPFGEGYRVYEFGSTTPLNTVTRPGGAVALSPDGARLAFRMREDDAFYVAATMPVSGGAAVRVQRDDSMTRAEPEYLLWKR</sequence>
<dbReference type="Proteomes" id="UP000249061">
    <property type="component" value="Unassembled WGS sequence"/>
</dbReference>
<comment type="caution">
    <text evidence="1">The sequence shown here is derived from an EMBL/GenBank/DDBJ whole genome shotgun (WGS) entry which is preliminary data.</text>
</comment>
<gene>
    <name evidence="1" type="ORF">DI536_27890</name>
</gene>
<evidence type="ECO:0000313" key="2">
    <source>
        <dbReference type="Proteomes" id="UP000249061"/>
    </source>
</evidence>
<protein>
    <submittedName>
        <fullName evidence="1">Uncharacterized protein</fullName>
    </submittedName>
</protein>
<reference evidence="1 2" key="1">
    <citation type="submission" date="2017-08" db="EMBL/GenBank/DDBJ databases">
        <title>Infants hospitalized years apart are colonized by the same room-sourced microbial strains.</title>
        <authorList>
            <person name="Brooks B."/>
            <person name="Olm M.R."/>
            <person name="Firek B.A."/>
            <person name="Baker R."/>
            <person name="Thomas B.C."/>
            <person name="Morowitz M.J."/>
            <person name="Banfield J.F."/>
        </authorList>
    </citation>
    <scope>NUCLEOTIDE SEQUENCE [LARGE SCALE GENOMIC DNA]</scope>
    <source>
        <strain evidence="1">S2_003_000_R2_14</strain>
    </source>
</reference>
<organism evidence="1 2">
    <name type="scientific">Archangium gephyra</name>
    <dbReference type="NCBI Taxonomy" id="48"/>
    <lineage>
        <taxon>Bacteria</taxon>
        <taxon>Pseudomonadati</taxon>
        <taxon>Myxococcota</taxon>
        <taxon>Myxococcia</taxon>
        <taxon>Myxococcales</taxon>
        <taxon>Cystobacterineae</taxon>
        <taxon>Archangiaceae</taxon>
        <taxon>Archangium</taxon>
    </lineage>
</organism>
<proteinExistence type="predicted"/>